<accession>A0A8J3YDE8</accession>
<name>A0A8J3YDE8_9ACTN</name>
<keyword evidence="2" id="KW-1185">Reference proteome</keyword>
<sequence>MRTDRLEAVMSKPMRIAAGTALVAAAAAAAYPVPIRRWWLYWGATAEDRVRAMPGDELLPEPDMETTRAVTVAAPPGAVWPWLVQMGSGRGGAYTYDWIENLLGLDMHSTDEILPQFQNLAVGDGLPVGADGPVLTCAVLEPGRALAFHSDDGRWLWSFLLLPVADGTRLISRNRITTDRPTLLRRFVNRAVMEPGSLIMERKMLLGIKRRAESLAATPDAVGDREPQPAGSP</sequence>
<organism evidence="1 2">
    <name type="scientific">Spirilliplanes yamanashiensis</name>
    <dbReference type="NCBI Taxonomy" id="42233"/>
    <lineage>
        <taxon>Bacteria</taxon>
        <taxon>Bacillati</taxon>
        <taxon>Actinomycetota</taxon>
        <taxon>Actinomycetes</taxon>
        <taxon>Micromonosporales</taxon>
        <taxon>Micromonosporaceae</taxon>
        <taxon>Spirilliplanes</taxon>
    </lineage>
</organism>
<proteinExistence type="predicted"/>
<dbReference type="AlphaFoldDB" id="A0A8J3YDE8"/>
<reference evidence="1" key="1">
    <citation type="submission" date="2021-01" db="EMBL/GenBank/DDBJ databases">
        <title>Whole genome shotgun sequence of Spirilliplanes yamanashiensis NBRC 15828.</title>
        <authorList>
            <person name="Komaki H."/>
            <person name="Tamura T."/>
        </authorList>
    </citation>
    <scope>NUCLEOTIDE SEQUENCE</scope>
    <source>
        <strain evidence="1">NBRC 15828</strain>
    </source>
</reference>
<evidence type="ECO:0000313" key="1">
    <source>
        <dbReference type="EMBL" id="GIJ06751.1"/>
    </source>
</evidence>
<dbReference type="Gene3D" id="3.30.530.20">
    <property type="match status" value="1"/>
</dbReference>
<dbReference type="Proteomes" id="UP000652013">
    <property type="component" value="Unassembled WGS sequence"/>
</dbReference>
<protein>
    <recommendedName>
        <fullName evidence="3">SRPBCC family protein</fullName>
    </recommendedName>
</protein>
<dbReference type="RefSeq" id="WP_203941913.1">
    <property type="nucleotide sequence ID" value="NZ_BAAAGJ010000008.1"/>
</dbReference>
<evidence type="ECO:0008006" key="3">
    <source>
        <dbReference type="Google" id="ProtNLM"/>
    </source>
</evidence>
<dbReference type="SUPFAM" id="SSF55961">
    <property type="entry name" value="Bet v1-like"/>
    <property type="match status" value="1"/>
</dbReference>
<comment type="caution">
    <text evidence="1">The sequence shown here is derived from an EMBL/GenBank/DDBJ whole genome shotgun (WGS) entry which is preliminary data.</text>
</comment>
<gene>
    <name evidence="1" type="ORF">Sya03_61030</name>
</gene>
<evidence type="ECO:0000313" key="2">
    <source>
        <dbReference type="Proteomes" id="UP000652013"/>
    </source>
</evidence>
<dbReference type="InterPro" id="IPR023393">
    <property type="entry name" value="START-like_dom_sf"/>
</dbReference>
<dbReference type="EMBL" id="BOOY01000046">
    <property type="protein sequence ID" value="GIJ06751.1"/>
    <property type="molecule type" value="Genomic_DNA"/>
</dbReference>